<gene>
    <name evidence="2" type="ORF">AK88_00679</name>
</gene>
<keyword evidence="3" id="KW-1185">Reference proteome</keyword>
<feature type="region of interest" description="Disordered" evidence="1">
    <location>
        <begin position="439"/>
        <end position="472"/>
    </location>
</feature>
<protein>
    <submittedName>
        <fullName evidence="2">Uncharacterized protein</fullName>
    </submittedName>
</protein>
<feature type="compositionally biased region" description="Basic and acidic residues" evidence="1">
    <location>
        <begin position="564"/>
        <end position="579"/>
    </location>
</feature>
<dbReference type="Gene3D" id="3.40.50.300">
    <property type="entry name" value="P-loop containing nucleotide triphosphate hydrolases"/>
    <property type="match status" value="1"/>
</dbReference>
<dbReference type="EMBL" id="KQ001649">
    <property type="protein sequence ID" value="KJP89719.1"/>
    <property type="molecule type" value="Genomic_DNA"/>
</dbReference>
<dbReference type="GeneID" id="24265993"/>
<feature type="compositionally biased region" description="Basic and acidic residues" evidence="1">
    <location>
        <begin position="67"/>
        <end position="77"/>
    </location>
</feature>
<dbReference type="RefSeq" id="XP_012333748.1">
    <property type="nucleotide sequence ID" value="XM_012478325.1"/>
</dbReference>
<accession>A0A0D9QRN2</accession>
<evidence type="ECO:0000313" key="3">
    <source>
        <dbReference type="Proteomes" id="UP000054561"/>
    </source>
</evidence>
<dbReference type="AlphaFoldDB" id="A0A0D9QRN2"/>
<feature type="region of interest" description="Disordered" evidence="1">
    <location>
        <begin position="59"/>
        <end position="156"/>
    </location>
</feature>
<feature type="compositionally biased region" description="Low complexity" evidence="1">
    <location>
        <begin position="530"/>
        <end position="550"/>
    </location>
</feature>
<name>A0A0D9QRN2_PLAFR</name>
<dbReference type="OMA" id="SNYMKAS"/>
<dbReference type="OrthoDB" id="372216at2759"/>
<organism evidence="2 3">
    <name type="scientific">Plasmodium fragile</name>
    <dbReference type="NCBI Taxonomy" id="5857"/>
    <lineage>
        <taxon>Eukaryota</taxon>
        <taxon>Sar</taxon>
        <taxon>Alveolata</taxon>
        <taxon>Apicomplexa</taxon>
        <taxon>Aconoidasida</taxon>
        <taxon>Haemosporida</taxon>
        <taxon>Plasmodiidae</taxon>
        <taxon>Plasmodium</taxon>
        <taxon>Plasmodium (Plasmodium)</taxon>
    </lineage>
</organism>
<sequence length="652" mass="72966">MERPDIEYLNLPEKVKKKLYAFNINTIEKLSTNYLEGVDVEEVNAGQDELFRYHLRDLGVPNEDGEEGRADYSKDPLHGYNHPVSDQENYCYGGSHADTDDEGGVLMDSLSDGGESSSSSPSASVSTSTSTSTSTSASMSTTGHERAPPTSPPERRKYTVLKSINLWTNLKSSNSLVGASGKVVKNSVPVHITRCKNPEGLEKDFLTCSNYMKASLSEVTSVKTNSHALNKLLGNGLQRSKIYFLYGKKTKINKIILLNLLCDVLAGSSSTSVAVFIYFSYINDVTLIYNILKEKMKRGRKKKHSLDDILNRLLIFRVQSLSELISFLAHVRKDRRFRKKADQKNPFTASQLANVTCIGIDNLTNLLKQLSVQNSTTYFYLVRELKVISVTFNIPIIIFDCEKYQVEGTLAWGKRQCKEEDAQEGKYTGNDYKYRNNKTKWNGNASTTYEKTSRLTPQGEEHPTNVLTDDVPYWTGRKNRRAKWKTSVLSCDSNDEGSTESSSATDDSESYPDYYHQGEGSTNDKSAKFGSGHSGDSVSSPSELSPPCESTETEQQDASPITIHIEEITRQGSSDDKKNAFPTVHNSKNNSNKTSVPHLTYNLFDCVLEVEVLQKMRGDKNVVRFTLLKSPNSITHFYVHCCIQNYTLTDVT</sequence>
<dbReference type="SUPFAM" id="SSF52540">
    <property type="entry name" value="P-loop containing nucleoside triphosphate hydrolases"/>
    <property type="match status" value="1"/>
</dbReference>
<evidence type="ECO:0000256" key="1">
    <source>
        <dbReference type="SAM" id="MobiDB-lite"/>
    </source>
</evidence>
<dbReference type="Proteomes" id="UP000054561">
    <property type="component" value="Unassembled WGS sequence"/>
</dbReference>
<reference evidence="2 3" key="1">
    <citation type="submission" date="2014-03" db="EMBL/GenBank/DDBJ databases">
        <title>The Genome Sequence of Plasmodium fragile nilgiri.</title>
        <authorList>
            <consortium name="The Broad Institute Genomics Platform"/>
            <consortium name="The Broad Institute Genome Sequencing Center for Infectious Disease"/>
            <person name="Neafsey D."/>
            <person name="Duraisingh M."/>
            <person name="Young S.K."/>
            <person name="Zeng Q."/>
            <person name="Gargeya S."/>
            <person name="Abouelleil A."/>
            <person name="Alvarado L."/>
            <person name="Chapman S.B."/>
            <person name="Gainer-Dewar J."/>
            <person name="Goldberg J."/>
            <person name="Griggs A."/>
            <person name="Gujja S."/>
            <person name="Hansen M."/>
            <person name="Howarth C."/>
            <person name="Imamovic A."/>
            <person name="Larimer J."/>
            <person name="Pearson M."/>
            <person name="Poon T.W."/>
            <person name="Priest M."/>
            <person name="Roberts A."/>
            <person name="Saif S."/>
            <person name="Shea T."/>
            <person name="Sykes S."/>
            <person name="Wortman J."/>
            <person name="Nusbaum C."/>
            <person name="Birren B."/>
        </authorList>
    </citation>
    <scope>NUCLEOTIDE SEQUENCE [LARGE SCALE GENOMIC DNA]</scope>
    <source>
        <strain evidence="3">nilgiri</strain>
    </source>
</reference>
<feature type="compositionally biased region" description="Basic and acidic residues" evidence="1">
    <location>
        <begin position="143"/>
        <end position="156"/>
    </location>
</feature>
<dbReference type="InterPro" id="IPR027417">
    <property type="entry name" value="P-loop_NTPase"/>
</dbReference>
<dbReference type="VEuPathDB" id="PlasmoDB:AK88_00679"/>
<feature type="compositionally biased region" description="Polar residues" evidence="1">
    <location>
        <begin position="439"/>
        <end position="456"/>
    </location>
</feature>
<feature type="compositionally biased region" description="Low complexity" evidence="1">
    <location>
        <begin position="116"/>
        <end position="142"/>
    </location>
</feature>
<evidence type="ECO:0000313" key="2">
    <source>
        <dbReference type="EMBL" id="KJP89719.1"/>
    </source>
</evidence>
<feature type="region of interest" description="Disordered" evidence="1">
    <location>
        <begin position="485"/>
        <end position="592"/>
    </location>
</feature>
<proteinExistence type="predicted"/>